<sequence>MAMKYCSNQVPDLLISTETEPKLFGSSDTFTGVLNTY</sequence>
<reference evidence="1" key="1">
    <citation type="submission" date="2014-09" db="EMBL/GenBank/DDBJ databases">
        <authorList>
            <person name="Magalhaes I.L.F."/>
            <person name="Oliveira U."/>
            <person name="Santos F.R."/>
            <person name="Vidigal T.H.D.A."/>
            <person name="Brescovit A.D."/>
            <person name="Santos A.J."/>
        </authorList>
    </citation>
    <scope>NUCLEOTIDE SEQUENCE</scope>
    <source>
        <tissue evidence="1">Shoot tissue taken approximately 20 cm above the soil surface</tissue>
    </source>
</reference>
<evidence type="ECO:0000313" key="1">
    <source>
        <dbReference type="EMBL" id="JAD52741.1"/>
    </source>
</evidence>
<organism evidence="1">
    <name type="scientific">Arundo donax</name>
    <name type="common">Giant reed</name>
    <name type="synonym">Donax arundinaceus</name>
    <dbReference type="NCBI Taxonomy" id="35708"/>
    <lineage>
        <taxon>Eukaryota</taxon>
        <taxon>Viridiplantae</taxon>
        <taxon>Streptophyta</taxon>
        <taxon>Embryophyta</taxon>
        <taxon>Tracheophyta</taxon>
        <taxon>Spermatophyta</taxon>
        <taxon>Magnoliopsida</taxon>
        <taxon>Liliopsida</taxon>
        <taxon>Poales</taxon>
        <taxon>Poaceae</taxon>
        <taxon>PACMAD clade</taxon>
        <taxon>Arundinoideae</taxon>
        <taxon>Arundineae</taxon>
        <taxon>Arundo</taxon>
    </lineage>
</organism>
<dbReference type="AlphaFoldDB" id="A0A0A9ANN2"/>
<name>A0A0A9ANN2_ARUDO</name>
<dbReference type="EMBL" id="GBRH01245154">
    <property type="protein sequence ID" value="JAD52741.1"/>
    <property type="molecule type" value="Transcribed_RNA"/>
</dbReference>
<proteinExistence type="predicted"/>
<accession>A0A0A9ANN2</accession>
<reference evidence="1" key="2">
    <citation type="journal article" date="2015" name="Data Brief">
        <title>Shoot transcriptome of the giant reed, Arundo donax.</title>
        <authorList>
            <person name="Barrero R.A."/>
            <person name="Guerrero F.D."/>
            <person name="Moolhuijzen P."/>
            <person name="Goolsby J.A."/>
            <person name="Tidwell J."/>
            <person name="Bellgard S.E."/>
            <person name="Bellgard M.I."/>
        </authorList>
    </citation>
    <scope>NUCLEOTIDE SEQUENCE</scope>
    <source>
        <tissue evidence="1">Shoot tissue taken approximately 20 cm above the soil surface</tissue>
    </source>
</reference>
<protein>
    <submittedName>
        <fullName evidence="1">Uncharacterized protein</fullName>
    </submittedName>
</protein>